<protein>
    <submittedName>
        <fullName evidence="1">Uncharacterized protein</fullName>
    </submittedName>
</protein>
<proteinExistence type="predicted"/>
<gene>
    <name evidence="1" type="ORF">ENT78_09670</name>
</gene>
<comment type="caution">
    <text evidence="1">The sequence shown here is derived from an EMBL/GenBank/DDBJ whole genome shotgun (WGS) entry which is preliminary data.</text>
</comment>
<evidence type="ECO:0000313" key="1">
    <source>
        <dbReference type="EMBL" id="HGU53769.1"/>
    </source>
</evidence>
<reference evidence="1" key="1">
    <citation type="journal article" date="2020" name="mSystems">
        <title>Genome- and Community-Level Interaction Insights into Carbon Utilization and Element Cycling Functions of Hydrothermarchaeota in Hydrothermal Sediment.</title>
        <authorList>
            <person name="Zhou Z."/>
            <person name="Liu Y."/>
            <person name="Xu W."/>
            <person name="Pan J."/>
            <person name="Luo Z.H."/>
            <person name="Li M."/>
        </authorList>
    </citation>
    <scope>NUCLEOTIDE SEQUENCE [LARGE SCALE GENOMIC DNA]</scope>
    <source>
        <strain evidence="1">SpSt-61</strain>
    </source>
</reference>
<name>A0A7V4KET4_FERPE</name>
<dbReference type="EMBL" id="DSZZ01000454">
    <property type="protein sequence ID" value="HGU53769.1"/>
    <property type="molecule type" value="Genomic_DNA"/>
</dbReference>
<accession>A0A7V4KET4</accession>
<dbReference type="AlphaFoldDB" id="A0A7V4KET4"/>
<sequence>MSNQKGVRRIEVPKEFLKQLSFARRWMRIDDNTVILKKSVLIPEHLLKDNQKNLKKYVKKLRKLLERQEEELIFR</sequence>
<organism evidence="1">
    <name type="scientific">Fervidobacterium pennivorans</name>
    <dbReference type="NCBI Taxonomy" id="93466"/>
    <lineage>
        <taxon>Bacteria</taxon>
        <taxon>Thermotogati</taxon>
        <taxon>Thermotogota</taxon>
        <taxon>Thermotogae</taxon>
        <taxon>Thermotogales</taxon>
        <taxon>Fervidobacteriaceae</taxon>
        <taxon>Fervidobacterium</taxon>
    </lineage>
</organism>